<dbReference type="EMBL" id="RSCJ01000002">
    <property type="protein sequence ID" value="RUR86070.1"/>
    <property type="molecule type" value="Genomic_DNA"/>
</dbReference>
<evidence type="ECO:0000313" key="6">
    <source>
        <dbReference type="Proteomes" id="UP000268857"/>
    </source>
</evidence>
<feature type="transmembrane region" description="Helical" evidence="3">
    <location>
        <begin position="70"/>
        <end position="93"/>
    </location>
</feature>
<dbReference type="Pfam" id="PF00487">
    <property type="entry name" value="FA_desaturase"/>
    <property type="match status" value="2"/>
</dbReference>
<protein>
    <submittedName>
        <fullName evidence="5">Beta-carotene ketolase</fullName>
    </submittedName>
</protein>
<comment type="caution">
    <text evidence="5">The sequence shown here is derived from an EMBL/GenBank/DDBJ whole genome shotgun (WGS) entry which is preliminary data.</text>
</comment>
<comment type="similarity">
    <text evidence="2">Belongs to the fatty acid desaturase type 2 family.</text>
</comment>
<name>A0A433NQE5_CHLFR</name>
<evidence type="ECO:0000256" key="3">
    <source>
        <dbReference type="SAM" id="Phobius"/>
    </source>
</evidence>
<keyword evidence="3" id="KW-1133">Transmembrane helix</keyword>
<dbReference type="AlphaFoldDB" id="A0A433NQE5"/>
<dbReference type="OrthoDB" id="9792534at2"/>
<evidence type="ECO:0000259" key="4">
    <source>
        <dbReference type="Pfam" id="PF00487"/>
    </source>
</evidence>
<sequence length="270" mass="32157">MLQLTLEFDYMRSISLNICDRPLFNAVEFKQIVPKKDSIAGLIVALLIITIWAASLSVLLYFDVTKFSNWLIPIAIIWQTFLYTGLFITAHDAMHGAVYRKNIKINNFIGSLSVILYAFFSYRQLLKKHWLHHHHPASENDPDFHDGQRINGIFWYFHFMKEYWSWHQFIGMTIIFNLAKYTLQISNQNLILFWIIPPILSSIQLFYFGTFLPHREPKEGYVRPHCAQTIPLPVFWSFITCYHFGYHQEHHEFPQVPWWQLPSVYKQKIQ</sequence>
<dbReference type="GO" id="GO:0006629">
    <property type="term" value="P:lipid metabolic process"/>
    <property type="evidence" value="ECO:0007669"/>
    <property type="project" value="InterPro"/>
</dbReference>
<evidence type="ECO:0000313" key="5">
    <source>
        <dbReference type="EMBL" id="RUR86070.1"/>
    </source>
</evidence>
<keyword evidence="6" id="KW-1185">Reference proteome</keyword>
<feature type="transmembrane region" description="Helical" evidence="3">
    <location>
        <begin position="105"/>
        <end position="122"/>
    </location>
</feature>
<keyword evidence="3" id="KW-0472">Membrane</keyword>
<dbReference type="RefSeq" id="WP_016873959.1">
    <property type="nucleotide sequence ID" value="NZ_AJLN01000049.1"/>
</dbReference>
<comment type="cofactor">
    <cofactor evidence="1">
        <name>Fe(2+)</name>
        <dbReference type="ChEBI" id="CHEBI:29033"/>
    </cofactor>
</comment>
<dbReference type="InterPro" id="IPR005804">
    <property type="entry name" value="FA_desaturase_dom"/>
</dbReference>
<keyword evidence="3" id="KW-0812">Transmembrane</keyword>
<gene>
    <name evidence="5" type="primary">crtO</name>
    <name evidence="5" type="ORF">PCC6912_08950</name>
</gene>
<dbReference type="NCBIfam" id="NF045690">
    <property type="entry name" value="BCarotKetCrtW"/>
    <property type="match status" value="1"/>
</dbReference>
<dbReference type="InterPro" id="IPR054681">
    <property type="entry name" value="CrtW-like"/>
</dbReference>
<feature type="domain" description="Fatty acid desaturase" evidence="4">
    <location>
        <begin position="69"/>
        <end position="161"/>
    </location>
</feature>
<proteinExistence type="inferred from homology"/>
<reference evidence="5 6" key="1">
    <citation type="journal article" date="2019" name="Genome Biol. Evol.">
        <title>Day and night: Metabolic profiles and evolutionary relationships of six axenic non-marine cyanobacteria.</title>
        <authorList>
            <person name="Will S.E."/>
            <person name="Henke P."/>
            <person name="Boedeker C."/>
            <person name="Huang S."/>
            <person name="Brinkmann H."/>
            <person name="Rohde M."/>
            <person name="Jarek M."/>
            <person name="Friedl T."/>
            <person name="Seufert S."/>
            <person name="Schumacher M."/>
            <person name="Overmann J."/>
            <person name="Neumann-Schaal M."/>
            <person name="Petersen J."/>
        </authorList>
    </citation>
    <scope>NUCLEOTIDE SEQUENCE [LARGE SCALE GENOMIC DNA]</scope>
    <source>
        <strain evidence="5 6">PCC 6912</strain>
    </source>
</reference>
<accession>A0A433NQE5</accession>
<feature type="transmembrane region" description="Helical" evidence="3">
    <location>
        <begin position="39"/>
        <end position="64"/>
    </location>
</feature>
<dbReference type="STRING" id="211165.GCA_000317285_01293"/>
<evidence type="ECO:0000256" key="2">
    <source>
        <dbReference type="ARBA" id="ARBA00008749"/>
    </source>
</evidence>
<evidence type="ECO:0000256" key="1">
    <source>
        <dbReference type="ARBA" id="ARBA00001954"/>
    </source>
</evidence>
<feature type="domain" description="Fatty acid desaturase" evidence="4">
    <location>
        <begin position="167"/>
        <end position="266"/>
    </location>
</feature>
<dbReference type="Proteomes" id="UP000268857">
    <property type="component" value="Unassembled WGS sequence"/>
</dbReference>
<organism evidence="5 6">
    <name type="scientific">Chlorogloeopsis fritschii PCC 6912</name>
    <dbReference type="NCBI Taxonomy" id="211165"/>
    <lineage>
        <taxon>Bacteria</taxon>
        <taxon>Bacillati</taxon>
        <taxon>Cyanobacteriota</taxon>
        <taxon>Cyanophyceae</taxon>
        <taxon>Nostocales</taxon>
        <taxon>Chlorogloeopsidaceae</taxon>
        <taxon>Chlorogloeopsis</taxon>
    </lineage>
</organism>
<feature type="transmembrane region" description="Helical" evidence="3">
    <location>
        <begin position="164"/>
        <end position="183"/>
    </location>
</feature>
<feature type="transmembrane region" description="Helical" evidence="3">
    <location>
        <begin position="190"/>
        <end position="209"/>
    </location>
</feature>